<feature type="domain" description="PET" evidence="10">
    <location>
        <begin position="97"/>
        <end position="205"/>
    </location>
</feature>
<feature type="domain" description="LIM zinc-binding" evidence="9">
    <location>
        <begin position="811"/>
        <end position="871"/>
    </location>
</feature>
<feature type="region of interest" description="Disordered" evidence="8">
    <location>
        <begin position="487"/>
        <end position="577"/>
    </location>
</feature>
<dbReference type="Proteomes" id="UP001378592">
    <property type="component" value="Unassembled WGS sequence"/>
</dbReference>
<dbReference type="PROSITE" id="PS51303">
    <property type="entry name" value="PET"/>
    <property type="match status" value="1"/>
</dbReference>
<organism evidence="11 12">
    <name type="scientific">Gryllus longicercus</name>
    <dbReference type="NCBI Taxonomy" id="2509291"/>
    <lineage>
        <taxon>Eukaryota</taxon>
        <taxon>Metazoa</taxon>
        <taxon>Ecdysozoa</taxon>
        <taxon>Arthropoda</taxon>
        <taxon>Hexapoda</taxon>
        <taxon>Insecta</taxon>
        <taxon>Pterygota</taxon>
        <taxon>Neoptera</taxon>
        <taxon>Polyneoptera</taxon>
        <taxon>Orthoptera</taxon>
        <taxon>Ensifera</taxon>
        <taxon>Gryllidea</taxon>
        <taxon>Grylloidea</taxon>
        <taxon>Gryllidae</taxon>
        <taxon>Gryllinae</taxon>
        <taxon>Gryllus</taxon>
    </lineage>
</organism>
<evidence type="ECO:0008006" key="13">
    <source>
        <dbReference type="Google" id="ProtNLM"/>
    </source>
</evidence>
<dbReference type="FunFam" id="2.10.110.10:FF:000005">
    <property type="entry name" value="Testin isoform 1"/>
    <property type="match status" value="1"/>
</dbReference>
<evidence type="ECO:0000256" key="2">
    <source>
        <dbReference type="ARBA" id="ARBA00022490"/>
    </source>
</evidence>
<keyword evidence="3 7" id="KW-0479">Metal-binding</keyword>
<evidence type="ECO:0000259" key="10">
    <source>
        <dbReference type="PROSITE" id="PS51303"/>
    </source>
</evidence>
<feature type="compositionally biased region" description="Polar residues" evidence="8">
    <location>
        <begin position="526"/>
        <end position="554"/>
    </location>
</feature>
<evidence type="ECO:0000256" key="3">
    <source>
        <dbReference type="ARBA" id="ARBA00022723"/>
    </source>
</evidence>
<evidence type="ECO:0000259" key="9">
    <source>
        <dbReference type="PROSITE" id="PS50023"/>
    </source>
</evidence>
<feature type="region of interest" description="Disordered" evidence="8">
    <location>
        <begin position="709"/>
        <end position="738"/>
    </location>
</feature>
<dbReference type="InterPro" id="IPR047120">
    <property type="entry name" value="Pk/Esn/Tes"/>
</dbReference>
<dbReference type="Pfam" id="PF00412">
    <property type="entry name" value="LIM"/>
    <property type="match status" value="3"/>
</dbReference>
<accession>A0AAN9W0M5</accession>
<dbReference type="CDD" id="cd09829">
    <property type="entry name" value="PET_testin"/>
    <property type="match status" value="1"/>
</dbReference>
<keyword evidence="6 7" id="KW-0440">LIM domain</keyword>
<evidence type="ECO:0000256" key="8">
    <source>
        <dbReference type="SAM" id="MobiDB-lite"/>
    </source>
</evidence>
<evidence type="ECO:0000256" key="4">
    <source>
        <dbReference type="ARBA" id="ARBA00022737"/>
    </source>
</evidence>
<dbReference type="InterPro" id="IPR010442">
    <property type="entry name" value="PET_domain"/>
</dbReference>
<dbReference type="CDD" id="cd09341">
    <property type="entry name" value="LIM2_Testin_like"/>
    <property type="match status" value="1"/>
</dbReference>
<evidence type="ECO:0000313" key="12">
    <source>
        <dbReference type="Proteomes" id="UP001378592"/>
    </source>
</evidence>
<dbReference type="PROSITE" id="PS00478">
    <property type="entry name" value="LIM_DOMAIN_1"/>
    <property type="match status" value="2"/>
</dbReference>
<protein>
    <recommendedName>
        <fullName evidence="13">Testin</fullName>
    </recommendedName>
</protein>
<feature type="region of interest" description="Disordered" evidence="8">
    <location>
        <begin position="450"/>
        <end position="473"/>
    </location>
</feature>
<proteinExistence type="predicted"/>
<keyword evidence="5 7" id="KW-0862">Zinc</keyword>
<evidence type="ECO:0000256" key="1">
    <source>
        <dbReference type="ARBA" id="ARBA00004496"/>
    </source>
</evidence>
<evidence type="ECO:0000256" key="6">
    <source>
        <dbReference type="ARBA" id="ARBA00023038"/>
    </source>
</evidence>
<feature type="compositionally biased region" description="Low complexity" evidence="8">
    <location>
        <begin position="487"/>
        <end position="504"/>
    </location>
</feature>
<dbReference type="Pfam" id="PF06297">
    <property type="entry name" value="PET"/>
    <property type="match status" value="1"/>
</dbReference>
<dbReference type="GO" id="GO:0008270">
    <property type="term" value="F:zinc ion binding"/>
    <property type="evidence" value="ECO:0007669"/>
    <property type="project" value="InterPro"/>
</dbReference>
<feature type="compositionally biased region" description="Low complexity" evidence="8">
    <location>
        <begin position="513"/>
        <end position="525"/>
    </location>
</feature>
<feature type="region of interest" description="Disordered" evidence="8">
    <location>
        <begin position="616"/>
        <end position="637"/>
    </location>
</feature>
<keyword evidence="12" id="KW-1185">Reference proteome</keyword>
<keyword evidence="2" id="KW-0963">Cytoplasm</keyword>
<name>A0AAN9W0M5_9ORTH</name>
<dbReference type="PROSITE" id="PS50023">
    <property type="entry name" value="LIM_DOMAIN_2"/>
    <property type="match status" value="2"/>
</dbReference>
<feature type="compositionally biased region" description="Low complexity" evidence="8">
    <location>
        <begin position="347"/>
        <end position="359"/>
    </location>
</feature>
<feature type="compositionally biased region" description="Polar residues" evidence="8">
    <location>
        <begin position="369"/>
        <end position="406"/>
    </location>
</feature>
<feature type="region of interest" description="Disordered" evidence="8">
    <location>
        <begin position="335"/>
        <end position="418"/>
    </location>
</feature>
<keyword evidence="4" id="KW-0677">Repeat</keyword>
<dbReference type="InterPro" id="IPR001781">
    <property type="entry name" value="Znf_LIM"/>
</dbReference>
<dbReference type="InterPro" id="IPR033724">
    <property type="entry name" value="PET_testin"/>
</dbReference>
<evidence type="ECO:0000256" key="7">
    <source>
        <dbReference type="PROSITE-ProRule" id="PRU00125"/>
    </source>
</evidence>
<gene>
    <name evidence="11" type="ORF">R5R35_014011</name>
</gene>
<dbReference type="PANTHER" id="PTHR24211:SF22">
    <property type="entry name" value="TESTIN"/>
    <property type="match status" value="1"/>
</dbReference>
<evidence type="ECO:0000313" key="11">
    <source>
        <dbReference type="EMBL" id="KAK7871730.1"/>
    </source>
</evidence>
<dbReference type="SUPFAM" id="SSF57716">
    <property type="entry name" value="Glucocorticoid receptor-like (DNA-binding domain)"/>
    <property type="match status" value="2"/>
</dbReference>
<comment type="caution">
    <text evidence="11">The sequence shown here is derived from an EMBL/GenBank/DDBJ whole genome shotgun (WGS) entry which is preliminary data.</text>
</comment>
<dbReference type="PANTHER" id="PTHR24211">
    <property type="entry name" value="LIM DOMAIN-CONTAINING PROTEIN"/>
    <property type="match status" value="1"/>
</dbReference>
<comment type="subcellular location">
    <subcellularLocation>
        <location evidence="1">Cytoplasm</location>
    </subcellularLocation>
</comment>
<sequence length="940" mass="101578">MTSSTEKLPEWMLKLESKQKKQHRLAHDIGAGAPCLACGDNCPGLDLHFWRKLCRNCKCKKEDHDVKDDEGYEQFDILLGSGSRKTKKGGFLNIKVPDDTQKTVAAQNTSSRGVSFDWLPPNVSEEVAAEYMQQLPVSKLPISGSDGALYRRQQLTKQVPLHDLDAKHCHNLTPEEIEQLMKYLENLKNNVVGQGCVGKVPALYSETITTVPGVEHFYAVDQVTGRQLISSQSADPIRPLPPMPPAYNSMPRPFHASTSSSAYGSGEDEDLPPPLPTSLPPRTDLKIPSEFMPDWRLPEDHIFGKVMEGMQDMQLNQVEFPSSCIHESFASGTTASSKYDRQQSEFSSNLLPSRLPSSKGSHHESISSQAGLSQTYDQGRSCSESTLGSNALQNTVGEHSASSSGSMLEHSDKGKQPTAQFGQSVLNRKQEALTGARMPTGVAVNITDVNTEGNPLMTKPLSEWKNVDSNTSSLNSISGSGILPSSDSNSSLLQANSSSSIPPVGGSGVQELSIPHSQSSISPQIAGSSLSSAGHPTSDSQILHLSPNISSSVGPSGGTEMKGLHPHESRLPSNIFGSLGTDKGVGIRHDPQSMLLTPNVAVNSEAVGGIRSIAEPLKGRRPGSNSGISSGNQEQFTEEDVNCINSLSGYGTGKKSVPQTTQLNYGRPGLNQHILPSTLPVEGVKTSSIIAPTVVQSSSVATDALPKSAQMMQQQPKSMDPALPAPFHGSAAPLPAETPGGSSAHLDCRQCGLKLLAGDVAVFAERAGSAAWHPSCFVCSTCEELLVDLVYFYHKSNVYCGRHYAELMGIPRCCACDELIFVKEYTIAEEKAYHIKHFCCYECDDPLANKQYISVEDQSVCLECFDHKYGKKCHTCKNRITASEQRLGWKHLNWHVQGNCFRCYECAKSLLGGRFVVKEDQPFCSKECVQAGLQKMAGAA</sequence>
<dbReference type="AlphaFoldDB" id="A0AAN9W0M5"/>
<feature type="region of interest" description="Disordered" evidence="8">
    <location>
        <begin position="231"/>
        <end position="284"/>
    </location>
</feature>
<dbReference type="EMBL" id="JAZDUA010000034">
    <property type="protein sequence ID" value="KAK7871730.1"/>
    <property type="molecule type" value="Genomic_DNA"/>
</dbReference>
<dbReference type="GO" id="GO:0005737">
    <property type="term" value="C:cytoplasm"/>
    <property type="evidence" value="ECO:0007669"/>
    <property type="project" value="UniProtKB-SubCell"/>
</dbReference>
<reference evidence="11 12" key="1">
    <citation type="submission" date="2024-03" db="EMBL/GenBank/DDBJ databases">
        <title>The genome assembly and annotation of the cricket Gryllus longicercus Weissman &amp; Gray.</title>
        <authorList>
            <person name="Szrajer S."/>
            <person name="Gray D."/>
            <person name="Ylla G."/>
        </authorList>
    </citation>
    <scope>NUCLEOTIDE SEQUENCE [LARGE SCALE GENOMIC DNA]</scope>
    <source>
        <strain evidence="11">DAG 2021-001</strain>
        <tissue evidence="11">Whole body minus gut</tissue>
    </source>
</reference>
<evidence type="ECO:0000256" key="5">
    <source>
        <dbReference type="ARBA" id="ARBA00022833"/>
    </source>
</evidence>
<dbReference type="CDD" id="cd09340">
    <property type="entry name" value="LIM1_Testin_like"/>
    <property type="match status" value="1"/>
</dbReference>
<feature type="domain" description="LIM zinc-binding" evidence="9">
    <location>
        <begin position="746"/>
        <end position="810"/>
    </location>
</feature>
<dbReference type="SMART" id="SM00132">
    <property type="entry name" value="LIM"/>
    <property type="match status" value="3"/>
</dbReference>
<feature type="compositionally biased region" description="Polar residues" evidence="8">
    <location>
        <begin position="623"/>
        <end position="635"/>
    </location>
</feature>
<dbReference type="Gene3D" id="2.10.110.10">
    <property type="entry name" value="Cysteine Rich Protein"/>
    <property type="match status" value="3"/>
</dbReference>